<keyword evidence="2" id="KW-1185">Reference proteome</keyword>
<reference evidence="1 2" key="1">
    <citation type="submission" date="2016-06" db="EMBL/GenBank/DDBJ databases">
        <authorList>
            <person name="Kjaerup R.B."/>
            <person name="Dalgaard T.S."/>
            <person name="Juul-Madsen H.R."/>
        </authorList>
    </citation>
    <scope>NUCLEOTIDE SEQUENCE [LARGE SCALE GENOMIC DNA]</scope>
    <source>
        <strain evidence="1 2">DSM 45097</strain>
    </source>
</reference>
<protein>
    <submittedName>
        <fullName evidence="1">Uncharacterized protein</fullName>
    </submittedName>
</protein>
<accession>A0A1C5HE08</accession>
<gene>
    <name evidence="1" type="ORF">GA0074704_1551</name>
</gene>
<name>A0A1C5HE08_9ACTN</name>
<evidence type="ECO:0000313" key="1">
    <source>
        <dbReference type="EMBL" id="SCG44210.1"/>
    </source>
</evidence>
<dbReference type="Proteomes" id="UP000198210">
    <property type="component" value="Chromosome I"/>
</dbReference>
<organism evidence="1 2">
    <name type="scientific">Micromonospora siamensis</name>
    <dbReference type="NCBI Taxonomy" id="299152"/>
    <lineage>
        <taxon>Bacteria</taxon>
        <taxon>Bacillati</taxon>
        <taxon>Actinomycetota</taxon>
        <taxon>Actinomycetes</taxon>
        <taxon>Micromonosporales</taxon>
        <taxon>Micromonosporaceae</taxon>
        <taxon>Micromonospora</taxon>
    </lineage>
</organism>
<dbReference type="AlphaFoldDB" id="A0A1C5HE08"/>
<proteinExistence type="predicted"/>
<dbReference type="EMBL" id="LT607751">
    <property type="protein sequence ID" value="SCG44210.1"/>
    <property type="molecule type" value="Genomic_DNA"/>
</dbReference>
<dbReference type="RefSeq" id="WP_088969860.1">
    <property type="nucleotide sequence ID" value="NZ_JBHLYF010000014.1"/>
</dbReference>
<evidence type="ECO:0000313" key="2">
    <source>
        <dbReference type="Proteomes" id="UP000198210"/>
    </source>
</evidence>
<sequence length="145" mass="16651">MGDRRWDLGLEGNLVWRYFPEGRETIAEMVAARFQYGTDDDLPPEVIDQYEYYVHVVCPLVSARLGLRPIDPDLLRRFCAFCRELFAHADANPGPVAWDIEHHLGMYVFYGLDTPEVYAPLRAVDPALVRILERRWPGRTGGATE</sequence>